<feature type="domain" description="Protein kinase" evidence="1">
    <location>
        <begin position="90"/>
        <end position="224"/>
    </location>
</feature>
<dbReference type="GO" id="GO:0005524">
    <property type="term" value="F:ATP binding"/>
    <property type="evidence" value="ECO:0007669"/>
    <property type="project" value="InterPro"/>
</dbReference>
<feature type="non-terminal residue" evidence="2">
    <location>
        <position position="224"/>
    </location>
</feature>
<dbReference type="InterPro" id="IPR001245">
    <property type="entry name" value="Ser-Thr/Tyr_kinase_cat_dom"/>
</dbReference>
<gene>
    <name evidence="2" type="ORF">DFH08DRAFT_1027988</name>
</gene>
<dbReference type="EMBL" id="JARIHO010000043">
    <property type="protein sequence ID" value="KAJ7325922.1"/>
    <property type="molecule type" value="Genomic_DNA"/>
</dbReference>
<keyword evidence="3" id="KW-1185">Reference proteome</keyword>
<accession>A0AAD6ZJS6</accession>
<comment type="caution">
    <text evidence="2">The sequence shown here is derived from an EMBL/GenBank/DDBJ whole genome shotgun (WGS) entry which is preliminary data.</text>
</comment>
<dbReference type="Proteomes" id="UP001218218">
    <property type="component" value="Unassembled WGS sequence"/>
</dbReference>
<dbReference type="GO" id="GO:0004674">
    <property type="term" value="F:protein serine/threonine kinase activity"/>
    <property type="evidence" value="ECO:0007669"/>
    <property type="project" value="TreeGrafter"/>
</dbReference>
<organism evidence="2 3">
    <name type="scientific">Mycena albidolilacea</name>
    <dbReference type="NCBI Taxonomy" id="1033008"/>
    <lineage>
        <taxon>Eukaryota</taxon>
        <taxon>Fungi</taxon>
        <taxon>Dikarya</taxon>
        <taxon>Basidiomycota</taxon>
        <taxon>Agaricomycotina</taxon>
        <taxon>Agaricomycetes</taxon>
        <taxon>Agaricomycetidae</taxon>
        <taxon>Agaricales</taxon>
        <taxon>Marasmiineae</taxon>
        <taxon>Mycenaceae</taxon>
        <taxon>Mycena</taxon>
    </lineage>
</organism>
<evidence type="ECO:0000313" key="2">
    <source>
        <dbReference type="EMBL" id="KAJ7325922.1"/>
    </source>
</evidence>
<dbReference type="Gene3D" id="1.10.510.10">
    <property type="entry name" value="Transferase(Phosphotransferase) domain 1"/>
    <property type="match status" value="1"/>
</dbReference>
<dbReference type="SUPFAM" id="SSF56112">
    <property type="entry name" value="Protein kinase-like (PK-like)"/>
    <property type="match status" value="1"/>
</dbReference>
<reference evidence="2" key="1">
    <citation type="submission" date="2023-03" db="EMBL/GenBank/DDBJ databases">
        <title>Massive genome expansion in bonnet fungi (Mycena s.s.) driven by repeated elements and novel gene families across ecological guilds.</title>
        <authorList>
            <consortium name="Lawrence Berkeley National Laboratory"/>
            <person name="Harder C.B."/>
            <person name="Miyauchi S."/>
            <person name="Viragh M."/>
            <person name="Kuo A."/>
            <person name="Thoen E."/>
            <person name="Andreopoulos B."/>
            <person name="Lu D."/>
            <person name="Skrede I."/>
            <person name="Drula E."/>
            <person name="Henrissat B."/>
            <person name="Morin E."/>
            <person name="Kohler A."/>
            <person name="Barry K."/>
            <person name="LaButti K."/>
            <person name="Morin E."/>
            <person name="Salamov A."/>
            <person name="Lipzen A."/>
            <person name="Mereny Z."/>
            <person name="Hegedus B."/>
            <person name="Baldrian P."/>
            <person name="Stursova M."/>
            <person name="Weitz H."/>
            <person name="Taylor A."/>
            <person name="Grigoriev I.V."/>
            <person name="Nagy L.G."/>
            <person name="Martin F."/>
            <person name="Kauserud H."/>
        </authorList>
    </citation>
    <scope>NUCLEOTIDE SEQUENCE</scope>
    <source>
        <strain evidence="2">CBHHK002</strain>
    </source>
</reference>
<dbReference type="InterPro" id="IPR000719">
    <property type="entry name" value="Prot_kinase_dom"/>
</dbReference>
<name>A0AAD6ZJS6_9AGAR</name>
<keyword evidence="2" id="KW-0418">Kinase</keyword>
<dbReference type="Pfam" id="PF07714">
    <property type="entry name" value="PK_Tyr_Ser-Thr"/>
    <property type="match status" value="1"/>
</dbReference>
<dbReference type="InterPro" id="IPR011009">
    <property type="entry name" value="Kinase-like_dom_sf"/>
</dbReference>
<sequence>SWLVPLLRDPETACKELLGFLEIDAQVLLDILQDVSLAFSVGNVGFNKTAQLLDHLSSPSVRSSIFSALWRLSRAYGLYPTCFALTGVKLIRQFSITGRGFGDIYKGVLAGQLVSVKRLRMFEYSRVPAQGFGHEALIWCHPNLVPFLGLCYSEGMLCLVAPWMENGNIVQYLAKESPNIDHRLSAIVDGALGVEFLHRCNVVHGDFKSVHQLISKLSLDHAIH</sequence>
<protein>
    <submittedName>
        <fullName evidence="2">Kinase-like domain-containing protein</fullName>
    </submittedName>
</protein>
<dbReference type="InterPro" id="IPR051681">
    <property type="entry name" value="Ser/Thr_Kinases-Pseudokinases"/>
</dbReference>
<keyword evidence="2" id="KW-0808">Transferase</keyword>
<dbReference type="AlphaFoldDB" id="A0AAD6ZJS6"/>
<dbReference type="PROSITE" id="PS50011">
    <property type="entry name" value="PROTEIN_KINASE_DOM"/>
    <property type="match status" value="1"/>
</dbReference>
<dbReference type="PANTHER" id="PTHR44329">
    <property type="entry name" value="SERINE/THREONINE-PROTEIN KINASE TNNI3K-RELATED"/>
    <property type="match status" value="1"/>
</dbReference>
<evidence type="ECO:0000259" key="1">
    <source>
        <dbReference type="PROSITE" id="PS50011"/>
    </source>
</evidence>
<proteinExistence type="predicted"/>
<evidence type="ECO:0000313" key="3">
    <source>
        <dbReference type="Proteomes" id="UP001218218"/>
    </source>
</evidence>
<feature type="non-terminal residue" evidence="2">
    <location>
        <position position="1"/>
    </location>
</feature>